<dbReference type="EMBL" id="JAKWBI020000358">
    <property type="protein sequence ID" value="KAJ2896044.1"/>
    <property type="molecule type" value="Genomic_DNA"/>
</dbReference>
<keyword evidence="3" id="KW-1185">Reference proteome</keyword>
<feature type="region of interest" description="Disordered" evidence="1">
    <location>
        <begin position="323"/>
        <end position="345"/>
    </location>
</feature>
<dbReference type="AlphaFoldDB" id="A0AAD5RPQ5"/>
<name>A0AAD5RPQ5_9PEZI</name>
<feature type="compositionally biased region" description="Basic and acidic residues" evidence="1">
    <location>
        <begin position="331"/>
        <end position="344"/>
    </location>
</feature>
<proteinExistence type="predicted"/>
<protein>
    <recommendedName>
        <fullName evidence="4">Retrotransposon gag domain-containing protein</fullName>
    </recommendedName>
</protein>
<evidence type="ECO:0000256" key="1">
    <source>
        <dbReference type="SAM" id="MobiDB-lite"/>
    </source>
</evidence>
<accession>A0AAD5RPQ5</accession>
<sequence length="550" mass="62233">MQSTPSSSASIRQGIQGYRVYRYTPQSPTLHLSILLRLGHRQALLLQRRNCTLILHQLHQTQTLNFRLLAYAHASELRWNSMDDVGRESTTCQYREALRDKFRNVLLKRALKGDAKAWYERECPDEAKFSYQGLQEALSGWAKDRTKTVSNASIVAAEVTAFRRIQSEPLRDFMRRADKLRRRCPQEMVKYLRNNLLMFMRDGEVDSMIKTRGFRSREGHVGTDDGNPETGNEQCPRAGNLSADVTFVVQHSVADRNMDRNREEFLPYKAKQSSRSRKEGEGGDTECQLAPISVHAERAIVGAHKYGDVFEFHDVCPSVWGNVPPSLQDGNGERKRDEPVDMTREMPPMWTPYVVAGAVKEKYTQPEYSSGDGQGDTYPKFASKTLEAHDKAAEKKVRMVLKNPESKTLPKKPEGEDRVSVPERMITDEREEDVVIVTPGQEENRDSWNILLALFHSPGKNSFSSKPIKALSKGYTKRFDLAEQMTKWTVDISLPQLLDLAPRSRSILEGLLKKEDKTSLKKARIHDLASTALGYASLDPAAVDNGAAFG</sequence>
<reference evidence="2" key="1">
    <citation type="submission" date="2022-07" db="EMBL/GenBank/DDBJ databases">
        <title>Draft genome sequence of Zalerion maritima ATCC 34329, a (micro)plastics degrading marine fungus.</title>
        <authorList>
            <person name="Paco A."/>
            <person name="Goncalves M.F.M."/>
            <person name="Rocha-Santos T.A.P."/>
            <person name="Alves A."/>
        </authorList>
    </citation>
    <scope>NUCLEOTIDE SEQUENCE</scope>
    <source>
        <strain evidence="2">ATCC 34329</strain>
    </source>
</reference>
<comment type="caution">
    <text evidence="2">The sequence shown here is derived from an EMBL/GenBank/DDBJ whole genome shotgun (WGS) entry which is preliminary data.</text>
</comment>
<dbReference type="Proteomes" id="UP001201980">
    <property type="component" value="Unassembled WGS sequence"/>
</dbReference>
<gene>
    <name evidence="2" type="ORF">MKZ38_005910</name>
</gene>
<evidence type="ECO:0000313" key="3">
    <source>
        <dbReference type="Proteomes" id="UP001201980"/>
    </source>
</evidence>
<organism evidence="2 3">
    <name type="scientific">Zalerion maritima</name>
    <dbReference type="NCBI Taxonomy" id="339359"/>
    <lineage>
        <taxon>Eukaryota</taxon>
        <taxon>Fungi</taxon>
        <taxon>Dikarya</taxon>
        <taxon>Ascomycota</taxon>
        <taxon>Pezizomycotina</taxon>
        <taxon>Sordariomycetes</taxon>
        <taxon>Lulworthiomycetidae</taxon>
        <taxon>Lulworthiales</taxon>
        <taxon>Lulworthiaceae</taxon>
        <taxon>Zalerion</taxon>
    </lineage>
</organism>
<evidence type="ECO:0000313" key="2">
    <source>
        <dbReference type="EMBL" id="KAJ2896044.1"/>
    </source>
</evidence>
<evidence type="ECO:0008006" key="4">
    <source>
        <dbReference type="Google" id="ProtNLM"/>
    </source>
</evidence>
<feature type="region of interest" description="Disordered" evidence="1">
    <location>
        <begin position="260"/>
        <end position="285"/>
    </location>
</feature>